<protein>
    <recommendedName>
        <fullName evidence="4">UPAR/Ly6 domain-containing protein</fullName>
    </recommendedName>
</protein>
<dbReference type="PANTHER" id="PTHR34721">
    <property type="entry name" value="PROTEIN CBG09734"/>
    <property type="match status" value="1"/>
</dbReference>
<dbReference type="PANTHER" id="PTHR34721:SF3">
    <property type="entry name" value="ACTIVIN_RECP DOMAIN-CONTAINING PROTEIN-RELATED"/>
    <property type="match status" value="1"/>
</dbReference>
<feature type="transmembrane region" description="Helical" evidence="1">
    <location>
        <begin position="134"/>
        <end position="150"/>
    </location>
</feature>
<sequence length="151" mass="16866">MLYKEEARKNMCPLLQMASRGIVFIFCCFLSVSTALRCYLGDQLFQGSMLLRESLSLTDCPNTRFCVRQEITSSDLKTVNYLCDQATDIHGNYVVACQSEGTHSSTTSNNFPSVNMCCSSDLCNLNASNSSNSPIHRLVMVLLLLLYSFLM</sequence>
<dbReference type="Proteomes" id="UP000252519">
    <property type="component" value="Unassembled WGS sequence"/>
</dbReference>
<evidence type="ECO:0000313" key="2">
    <source>
        <dbReference type="EMBL" id="RCN50206.1"/>
    </source>
</evidence>
<gene>
    <name evidence="2" type="ORF">ANCCAN_03811</name>
</gene>
<evidence type="ECO:0000256" key="1">
    <source>
        <dbReference type="SAM" id="Phobius"/>
    </source>
</evidence>
<comment type="caution">
    <text evidence="2">The sequence shown here is derived from an EMBL/GenBank/DDBJ whole genome shotgun (WGS) entry which is preliminary data.</text>
</comment>
<keyword evidence="1" id="KW-0472">Membrane</keyword>
<evidence type="ECO:0000313" key="3">
    <source>
        <dbReference type="Proteomes" id="UP000252519"/>
    </source>
</evidence>
<name>A0A368H0T8_ANCCA</name>
<keyword evidence="1" id="KW-1133">Transmembrane helix</keyword>
<dbReference type="EMBL" id="JOJR01000026">
    <property type="protein sequence ID" value="RCN50206.1"/>
    <property type="molecule type" value="Genomic_DNA"/>
</dbReference>
<organism evidence="2 3">
    <name type="scientific">Ancylostoma caninum</name>
    <name type="common">Dog hookworm</name>
    <dbReference type="NCBI Taxonomy" id="29170"/>
    <lineage>
        <taxon>Eukaryota</taxon>
        <taxon>Metazoa</taxon>
        <taxon>Ecdysozoa</taxon>
        <taxon>Nematoda</taxon>
        <taxon>Chromadorea</taxon>
        <taxon>Rhabditida</taxon>
        <taxon>Rhabditina</taxon>
        <taxon>Rhabditomorpha</taxon>
        <taxon>Strongyloidea</taxon>
        <taxon>Ancylostomatidae</taxon>
        <taxon>Ancylostomatinae</taxon>
        <taxon>Ancylostoma</taxon>
    </lineage>
</organism>
<dbReference type="OrthoDB" id="5899358at2759"/>
<dbReference type="AlphaFoldDB" id="A0A368H0T8"/>
<proteinExistence type="predicted"/>
<accession>A0A368H0T8</accession>
<evidence type="ECO:0008006" key="4">
    <source>
        <dbReference type="Google" id="ProtNLM"/>
    </source>
</evidence>
<feature type="transmembrane region" description="Helical" evidence="1">
    <location>
        <begin position="21"/>
        <end position="40"/>
    </location>
</feature>
<reference evidence="2 3" key="1">
    <citation type="submission" date="2014-10" db="EMBL/GenBank/DDBJ databases">
        <title>Draft genome of the hookworm Ancylostoma caninum.</title>
        <authorList>
            <person name="Mitreva M."/>
        </authorList>
    </citation>
    <scope>NUCLEOTIDE SEQUENCE [LARGE SCALE GENOMIC DNA]</scope>
    <source>
        <strain evidence="2 3">Baltimore</strain>
    </source>
</reference>
<keyword evidence="3" id="KW-1185">Reference proteome</keyword>
<keyword evidence="1" id="KW-0812">Transmembrane</keyword>